<dbReference type="PROSITE" id="PS50305">
    <property type="entry name" value="SIRTUIN"/>
    <property type="match status" value="1"/>
</dbReference>
<feature type="domain" description="Deacetylase sirtuin-type" evidence="3">
    <location>
        <begin position="2"/>
        <end position="252"/>
    </location>
</feature>
<dbReference type="AlphaFoldDB" id="A0AAP7W681"/>
<sequence>MGYKREKMIHTFIKNYTEDLLDSKVAVFGGAGLSVGAGAVSWKELLREAADDIGVDVDKEYDLVSVAQYIYNESNSRNKITKLIKNHIQKKGEVTENHRILANLPIKTFWTTNYDEYIEKSFEQNSKLYDVKKSVQDLSSEVKNSEVTVYKMHGDINRAHDAVLIKDDYEIYGKKNELFTQALKGDLISKTFLFIGFSFDDPNLENILSRVRIMLEGNTRTHYCFFKEINKNDYEFRKIKNKKKERGRMEVC</sequence>
<name>A0AAP7W681_BACMY</name>
<dbReference type="Pfam" id="PF13289">
    <property type="entry name" value="SIR2_2"/>
    <property type="match status" value="1"/>
</dbReference>
<evidence type="ECO:0000259" key="3">
    <source>
        <dbReference type="PROSITE" id="PS50305"/>
    </source>
</evidence>
<organism evidence="4 5">
    <name type="scientific">Bacillus mycoides</name>
    <dbReference type="NCBI Taxonomy" id="1405"/>
    <lineage>
        <taxon>Bacteria</taxon>
        <taxon>Bacillati</taxon>
        <taxon>Bacillota</taxon>
        <taxon>Bacilli</taxon>
        <taxon>Bacillales</taxon>
        <taxon>Bacillaceae</taxon>
        <taxon>Bacillus</taxon>
        <taxon>Bacillus cereus group</taxon>
    </lineage>
</organism>
<proteinExistence type="predicted"/>
<keyword evidence="1" id="KW-0520">NAD</keyword>
<evidence type="ECO:0000313" key="5">
    <source>
        <dbReference type="Proteomes" id="UP000194131"/>
    </source>
</evidence>
<dbReference type="InterPro" id="IPR029035">
    <property type="entry name" value="DHS-like_NAD/FAD-binding_dom"/>
</dbReference>
<comment type="caution">
    <text evidence="4">The sequence shown here is derived from an EMBL/GenBank/DDBJ whole genome shotgun (WGS) entry which is preliminary data.</text>
</comment>
<dbReference type="EMBL" id="MRWU01000013">
    <property type="protein sequence ID" value="OSX90983.1"/>
    <property type="molecule type" value="Genomic_DNA"/>
</dbReference>
<evidence type="ECO:0000313" key="4">
    <source>
        <dbReference type="EMBL" id="OSX90983.1"/>
    </source>
</evidence>
<accession>A0AAP7W681</accession>
<evidence type="ECO:0000256" key="2">
    <source>
        <dbReference type="PROSITE-ProRule" id="PRU00236"/>
    </source>
</evidence>
<protein>
    <recommendedName>
        <fullName evidence="3">Deacetylase sirtuin-type domain-containing protein</fullName>
    </recommendedName>
</protein>
<comment type="caution">
    <text evidence="2">Lacks conserved residue(s) required for the propagation of feature annotation.</text>
</comment>
<dbReference type="RefSeq" id="WP_087963055.1">
    <property type="nucleotide sequence ID" value="NZ_CP189792.1"/>
</dbReference>
<dbReference type="Proteomes" id="UP000194131">
    <property type="component" value="Unassembled WGS sequence"/>
</dbReference>
<gene>
    <name evidence="4" type="ORF">S3E15_01349</name>
</gene>
<dbReference type="InterPro" id="IPR026590">
    <property type="entry name" value="Ssirtuin_cat_dom"/>
</dbReference>
<dbReference type="SUPFAM" id="SSF52467">
    <property type="entry name" value="DHS-like NAD/FAD-binding domain"/>
    <property type="match status" value="1"/>
</dbReference>
<dbReference type="CDD" id="cd01406">
    <property type="entry name" value="SIR2-like"/>
    <property type="match status" value="1"/>
</dbReference>
<evidence type="ECO:0000256" key="1">
    <source>
        <dbReference type="ARBA" id="ARBA00023027"/>
    </source>
</evidence>
<reference evidence="4 5" key="1">
    <citation type="submission" date="2016-12" db="EMBL/GenBank/DDBJ databases">
        <title>Genome Sequences of Twelve Sporeforming Bacillus Species Isolated from Foods.</title>
        <authorList>
            <person name="De Jong A."/>
            <person name="Holsappel S."/>
            <person name="Kuipers O.P."/>
        </authorList>
    </citation>
    <scope>NUCLEOTIDE SEQUENCE [LARGE SCALE GENOMIC DNA]</scope>
    <source>
        <strain evidence="4 5">S3E15</strain>
    </source>
</reference>